<dbReference type="Pfam" id="PF05170">
    <property type="entry name" value="AsmA"/>
    <property type="match status" value="1"/>
</dbReference>
<dbReference type="AlphaFoldDB" id="A0A7K1STG9"/>
<evidence type="ECO:0000259" key="1">
    <source>
        <dbReference type="Pfam" id="PF05170"/>
    </source>
</evidence>
<reference evidence="2 3" key="1">
    <citation type="submission" date="2019-12" db="EMBL/GenBank/DDBJ databases">
        <title>Mucilaginibacter sp. HMF7410 genome sequencing and assembly.</title>
        <authorList>
            <person name="Kang H."/>
            <person name="Cha I."/>
            <person name="Kim H."/>
            <person name="Joh K."/>
        </authorList>
    </citation>
    <scope>NUCLEOTIDE SEQUENCE [LARGE SCALE GENOMIC DNA]</scope>
    <source>
        <strain evidence="2 3">HMF7410</strain>
    </source>
</reference>
<proteinExistence type="predicted"/>
<dbReference type="Proteomes" id="UP000462014">
    <property type="component" value="Unassembled WGS sequence"/>
</dbReference>
<evidence type="ECO:0000313" key="2">
    <source>
        <dbReference type="EMBL" id="MVN20591.1"/>
    </source>
</evidence>
<comment type="caution">
    <text evidence="2">The sequence shown here is derived from an EMBL/GenBank/DDBJ whole genome shotgun (WGS) entry which is preliminary data.</text>
</comment>
<gene>
    <name evidence="2" type="ORF">GO621_03465</name>
</gene>
<dbReference type="GO" id="GO:0005886">
    <property type="term" value="C:plasma membrane"/>
    <property type="evidence" value="ECO:0007669"/>
    <property type="project" value="TreeGrafter"/>
</dbReference>
<dbReference type="RefSeq" id="WP_157564231.1">
    <property type="nucleotide sequence ID" value="NZ_WPIK01000003.1"/>
</dbReference>
<feature type="domain" description="AsmA" evidence="1">
    <location>
        <begin position="1"/>
        <end position="168"/>
    </location>
</feature>
<dbReference type="InterPro" id="IPR007844">
    <property type="entry name" value="AsmA"/>
</dbReference>
<keyword evidence="3" id="KW-1185">Reference proteome</keyword>
<dbReference type="GO" id="GO:0090313">
    <property type="term" value="P:regulation of protein targeting to membrane"/>
    <property type="evidence" value="ECO:0007669"/>
    <property type="project" value="TreeGrafter"/>
</dbReference>
<dbReference type="EMBL" id="WPIK01000003">
    <property type="protein sequence ID" value="MVN20591.1"/>
    <property type="molecule type" value="Genomic_DNA"/>
</dbReference>
<evidence type="ECO:0000313" key="3">
    <source>
        <dbReference type="Proteomes" id="UP000462014"/>
    </source>
</evidence>
<organism evidence="2 3">
    <name type="scientific">Mucilaginibacter arboris</name>
    <dbReference type="NCBI Taxonomy" id="2682090"/>
    <lineage>
        <taxon>Bacteria</taxon>
        <taxon>Pseudomonadati</taxon>
        <taxon>Bacteroidota</taxon>
        <taxon>Sphingobacteriia</taxon>
        <taxon>Sphingobacteriales</taxon>
        <taxon>Sphingobacteriaceae</taxon>
        <taxon>Mucilaginibacter</taxon>
    </lineage>
</organism>
<protein>
    <submittedName>
        <fullName evidence="2">AsmA family protein</fullName>
    </submittedName>
</protein>
<dbReference type="PANTHER" id="PTHR30441">
    <property type="entry name" value="DUF748 DOMAIN-CONTAINING PROTEIN"/>
    <property type="match status" value="1"/>
</dbReference>
<sequence length="806" mass="89779">MPRWLKTLFKIFAILVGLLLIALVAATSYINFHKQYFLNAIIKELNKNLHGGTLTIASMNPSFLSGFPGISVTLKDVVLRDSLWKVHHHTLLEAKNFNISVNAFALMHGAIKINKMGLDQATIYLYTDSTGYSNTFVLRKQEKPKSSAAKNDNSTAEVRQFYLNQVNFILDNQKGHKLFHFAVDNLKGKIDYKNDDWNANLNLKVLAKSMAFNTLRGSFIKDKLLQGTIVAAFNATNGIITVAPNTLNIGDDPFIISGKFSTIKNPGDFTIDITEHEILWKRASALLAPNITSHLNMFDLKHPFDVNAVIAGSFNKGGDPAIDVKCTVKNNTLSTPEGTVDSCSFQAAFTNNYIKGKGLTDENSAIKIYQLTGNYEQVPFRVDTGIISNLNKPIAAGKLKSKFAVARLNHLFSETLNLTKGTADLDLSYTANIVDFKLVKPIVHGLVNIKNADVNYLPRKLNFKNTSISLNFTGDDLYLKNIHLQSGRSIVYMEGSVKNFLNLYYTAPEKILVNWQIRSPQLYLGEFLGFLSGKRSTTVKKRNSTNFADQLNTVLEKGSADMHLHVDKAYYFKFMATDVNADLLLSETGIEMKNVQVKNSGGSVNLNGRITQNGVLNHFAINTSVNNVNISNFFYSFDNFGLKDFTYKNLRGFLFLKSNISGNLTDQGKIVPRSINGTVNLNLKKGALLDFEPITNVGKFAFPLRNLNNITFNNLDGKFDLHGDKITINPMMINSSVLNMNVAGIYSLSKGTNIALDIPLRNPKKDEGITNQQEKQERRMKGIVLHILASDGENGKIKFGWNKNHH</sequence>
<dbReference type="InterPro" id="IPR052894">
    <property type="entry name" value="AsmA-related"/>
</dbReference>
<name>A0A7K1STG9_9SPHI</name>
<dbReference type="PANTHER" id="PTHR30441:SF8">
    <property type="entry name" value="DUF748 DOMAIN-CONTAINING PROTEIN"/>
    <property type="match status" value="1"/>
</dbReference>
<accession>A0A7K1STG9</accession>